<organism evidence="2 3">
    <name type="scientific">Friedmanniomyces endolithicus</name>
    <dbReference type="NCBI Taxonomy" id="329885"/>
    <lineage>
        <taxon>Eukaryota</taxon>
        <taxon>Fungi</taxon>
        <taxon>Dikarya</taxon>
        <taxon>Ascomycota</taxon>
        <taxon>Pezizomycotina</taxon>
        <taxon>Dothideomycetes</taxon>
        <taxon>Dothideomycetidae</taxon>
        <taxon>Mycosphaerellales</taxon>
        <taxon>Teratosphaeriaceae</taxon>
        <taxon>Friedmanniomyces</taxon>
    </lineage>
</organism>
<name>A0AAN6GXK5_9PEZI</name>
<feature type="non-terminal residue" evidence="2">
    <location>
        <position position="1"/>
    </location>
</feature>
<proteinExistence type="predicted"/>
<evidence type="ECO:0000256" key="1">
    <source>
        <dbReference type="SAM" id="MobiDB-lite"/>
    </source>
</evidence>
<accession>A0AAN6GXK5</accession>
<feature type="compositionally biased region" description="Basic and acidic residues" evidence="1">
    <location>
        <begin position="118"/>
        <end position="129"/>
    </location>
</feature>
<sequence length="176" mass="20159">FQPYEVNVMTKTENKSPIVTTYDEHDTVAKKDHASIHWTFCYEDSCTTHWSCKSGSGYFPSAPRKQRMELNATQTHSTLWDSIMYEEDNSDVSVLRLPSPHQGRDDGHHARGRSPRSFRREEATLHETQEDSSEEESNDEESNQAIPVHQLFKQNEETKTEDLGVIPEVDDSDTGV</sequence>
<dbReference type="Proteomes" id="UP001175353">
    <property type="component" value="Unassembled WGS sequence"/>
</dbReference>
<reference evidence="2" key="1">
    <citation type="submission" date="2023-06" db="EMBL/GenBank/DDBJ databases">
        <title>Black Yeasts Isolated from many extreme environments.</title>
        <authorList>
            <person name="Coleine C."/>
            <person name="Stajich J.E."/>
            <person name="Selbmann L."/>
        </authorList>
    </citation>
    <scope>NUCLEOTIDE SEQUENCE</scope>
    <source>
        <strain evidence="2">CCFEE 5200</strain>
    </source>
</reference>
<protein>
    <submittedName>
        <fullName evidence="2">Uncharacterized protein</fullName>
    </submittedName>
</protein>
<feature type="compositionally biased region" description="Acidic residues" evidence="1">
    <location>
        <begin position="130"/>
        <end position="142"/>
    </location>
</feature>
<gene>
    <name evidence="2" type="ORF">LTR91_026641</name>
</gene>
<dbReference type="AlphaFoldDB" id="A0AAN6GXK5"/>
<evidence type="ECO:0000313" key="2">
    <source>
        <dbReference type="EMBL" id="KAK0949207.1"/>
    </source>
</evidence>
<feature type="region of interest" description="Disordered" evidence="1">
    <location>
        <begin position="91"/>
        <end position="176"/>
    </location>
</feature>
<comment type="caution">
    <text evidence="2">The sequence shown here is derived from an EMBL/GenBank/DDBJ whole genome shotgun (WGS) entry which is preliminary data.</text>
</comment>
<dbReference type="EMBL" id="JAUJLE010001309">
    <property type="protein sequence ID" value="KAK0949207.1"/>
    <property type="molecule type" value="Genomic_DNA"/>
</dbReference>
<keyword evidence="3" id="KW-1185">Reference proteome</keyword>
<evidence type="ECO:0000313" key="3">
    <source>
        <dbReference type="Proteomes" id="UP001175353"/>
    </source>
</evidence>